<dbReference type="SUPFAM" id="SSF103481">
    <property type="entry name" value="Multidrug resistance efflux transporter EmrE"/>
    <property type="match status" value="2"/>
</dbReference>
<comment type="similarity">
    <text evidence="2">Belongs to the EamA transporter family.</text>
</comment>
<dbReference type="InterPro" id="IPR037185">
    <property type="entry name" value="EmrE-like"/>
</dbReference>
<dbReference type="AlphaFoldDB" id="A0A9X2N4L4"/>
<feature type="transmembrane region" description="Helical" evidence="6">
    <location>
        <begin position="185"/>
        <end position="206"/>
    </location>
</feature>
<dbReference type="PANTHER" id="PTHR32322">
    <property type="entry name" value="INNER MEMBRANE TRANSPORTER"/>
    <property type="match status" value="1"/>
</dbReference>
<dbReference type="Proteomes" id="UP001144096">
    <property type="component" value="Unassembled WGS sequence"/>
</dbReference>
<dbReference type="PANTHER" id="PTHR32322:SF2">
    <property type="entry name" value="EAMA DOMAIN-CONTAINING PROTEIN"/>
    <property type="match status" value="1"/>
</dbReference>
<feature type="transmembrane region" description="Helical" evidence="6">
    <location>
        <begin position="128"/>
        <end position="147"/>
    </location>
</feature>
<keyword evidence="9" id="KW-1185">Reference proteome</keyword>
<comment type="subcellular location">
    <subcellularLocation>
        <location evidence="1">Membrane</location>
        <topology evidence="1">Multi-pass membrane protein</topology>
    </subcellularLocation>
</comment>
<feature type="transmembrane region" description="Helical" evidence="6">
    <location>
        <begin position="153"/>
        <end position="173"/>
    </location>
</feature>
<feature type="transmembrane region" description="Helical" evidence="6">
    <location>
        <begin position="243"/>
        <end position="267"/>
    </location>
</feature>
<dbReference type="RefSeq" id="WP_257918537.1">
    <property type="nucleotide sequence ID" value="NZ_JAMXQV010000001.1"/>
</dbReference>
<evidence type="ECO:0000256" key="6">
    <source>
        <dbReference type="SAM" id="Phobius"/>
    </source>
</evidence>
<sequence length="302" mass="30558">MTSQLSPAATRRVDVPRVALTAFAPAVWGTTYIVTTEFLPPGHPLFAGLLRALPAGLLGLALTRTLPRGAWWGKAFVLGVLNIGLFLPLLFVAAERLPGGVAATLAAAQPLVVAVLSVVVLRERLTGWRLCWGAVGMAGVGLVVIGPEASFDGVGVAAGLAGAATMALGVTLTKRWGRPAGVGPTAFAGWQLTAGGLFLVPVTFAVEGAPPAVDGPAVLGYLWLGLVGGLLAYALWFRGVTSLPVASVAVLALLSPLVAAVLGAVVLDQTLGAVQLAGFALALAALVAGQLPAPFSRKESSK</sequence>
<evidence type="ECO:0000256" key="2">
    <source>
        <dbReference type="ARBA" id="ARBA00007362"/>
    </source>
</evidence>
<accession>A0A9X2N4L4</accession>
<dbReference type="InterPro" id="IPR050638">
    <property type="entry name" value="AA-Vitamin_Transporters"/>
</dbReference>
<keyword evidence="4 6" id="KW-1133">Transmembrane helix</keyword>
<dbReference type="Pfam" id="PF00892">
    <property type="entry name" value="EamA"/>
    <property type="match status" value="2"/>
</dbReference>
<dbReference type="GO" id="GO:0016020">
    <property type="term" value="C:membrane"/>
    <property type="evidence" value="ECO:0007669"/>
    <property type="project" value="UniProtKB-SubCell"/>
</dbReference>
<evidence type="ECO:0000256" key="5">
    <source>
        <dbReference type="ARBA" id="ARBA00023136"/>
    </source>
</evidence>
<evidence type="ECO:0000313" key="8">
    <source>
        <dbReference type="EMBL" id="MCR6481919.1"/>
    </source>
</evidence>
<feature type="domain" description="EamA" evidence="7">
    <location>
        <begin position="155"/>
        <end position="287"/>
    </location>
</feature>
<feature type="transmembrane region" description="Helical" evidence="6">
    <location>
        <begin position="100"/>
        <end position="121"/>
    </location>
</feature>
<keyword evidence="5 6" id="KW-0472">Membrane</keyword>
<protein>
    <submittedName>
        <fullName evidence="8">EamA family transporter</fullName>
    </submittedName>
</protein>
<proteinExistence type="inferred from homology"/>
<evidence type="ECO:0000256" key="4">
    <source>
        <dbReference type="ARBA" id="ARBA00022989"/>
    </source>
</evidence>
<dbReference type="EMBL" id="JAMXQV010000001">
    <property type="protein sequence ID" value="MCR6481919.1"/>
    <property type="molecule type" value="Genomic_DNA"/>
</dbReference>
<organism evidence="8 9">
    <name type="scientific">Amycolatopsis iheyensis</name>
    <dbReference type="NCBI Taxonomy" id="2945988"/>
    <lineage>
        <taxon>Bacteria</taxon>
        <taxon>Bacillati</taxon>
        <taxon>Actinomycetota</taxon>
        <taxon>Actinomycetes</taxon>
        <taxon>Pseudonocardiales</taxon>
        <taxon>Pseudonocardiaceae</taxon>
        <taxon>Amycolatopsis</taxon>
    </lineage>
</organism>
<dbReference type="InterPro" id="IPR000620">
    <property type="entry name" value="EamA_dom"/>
</dbReference>
<name>A0A9X2N4L4_9PSEU</name>
<evidence type="ECO:0000256" key="1">
    <source>
        <dbReference type="ARBA" id="ARBA00004141"/>
    </source>
</evidence>
<feature type="domain" description="EamA" evidence="7">
    <location>
        <begin position="21"/>
        <end position="144"/>
    </location>
</feature>
<gene>
    <name evidence="8" type="ORF">M8542_03730</name>
</gene>
<reference evidence="8" key="1">
    <citation type="submission" date="2022-06" db="EMBL/GenBank/DDBJ databases">
        <title>Amycolatopsis iheyaensis sp. nov., a new species of the genus Amycolatopsis isolated from soil in Iheya island, Japan.</title>
        <authorList>
            <person name="Ngamcharungchit C."/>
            <person name="Kanto H."/>
            <person name="Take A."/>
            <person name="Intra B."/>
            <person name="Matsumoto A."/>
            <person name="Panbangred W."/>
            <person name="Inahashi Y."/>
        </authorList>
    </citation>
    <scope>NUCLEOTIDE SEQUENCE</scope>
    <source>
        <strain evidence="8">OK19-0408</strain>
    </source>
</reference>
<feature type="transmembrane region" description="Helical" evidence="6">
    <location>
        <begin position="273"/>
        <end position="293"/>
    </location>
</feature>
<dbReference type="Gene3D" id="1.10.3730.20">
    <property type="match status" value="1"/>
</dbReference>
<comment type="caution">
    <text evidence="8">The sequence shown here is derived from an EMBL/GenBank/DDBJ whole genome shotgun (WGS) entry which is preliminary data.</text>
</comment>
<keyword evidence="3 6" id="KW-0812">Transmembrane</keyword>
<feature type="transmembrane region" description="Helical" evidence="6">
    <location>
        <begin position="218"/>
        <end position="236"/>
    </location>
</feature>
<evidence type="ECO:0000259" key="7">
    <source>
        <dbReference type="Pfam" id="PF00892"/>
    </source>
</evidence>
<evidence type="ECO:0000256" key="3">
    <source>
        <dbReference type="ARBA" id="ARBA00022692"/>
    </source>
</evidence>
<evidence type="ECO:0000313" key="9">
    <source>
        <dbReference type="Proteomes" id="UP001144096"/>
    </source>
</evidence>
<feature type="transmembrane region" description="Helical" evidence="6">
    <location>
        <begin position="45"/>
        <end position="63"/>
    </location>
</feature>
<feature type="transmembrane region" description="Helical" evidence="6">
    <location>
        <begin position="75"/>
        <end position="94"/>
    </location>
</feature>